<name>A0AAD6HVI9_9EURO</name>
<evidence type="ECO:0000313" key="2">
    <source>
        <dbReference type="Proteomes" id="UP001215712"/>
    </source>
</evidence>
<reference evidence="1" key="2">
    <citation type="submission" date="2023-01" db="EMBL/GenBank/DDBJ databases">
        <authorList>
            <person name="Petersen C."/>
        </authorList>
    </citation>
    <scope>NUCLEOTIDE SEQUENCE</scope>
    <source>
        <strain evidence="1">IBT 17514</strain>
    </source>
</reference>
<dbReference type="Pfam" id="PF00067">
    <property type="entry name" value="p450"/>
    <property type="match status" value="1"/>
</dbReference>
<dbReference type="Proteomes" id="UP001215712">
    <property type="component" value="Unassembled WGS sequence"/>
</dbReference>
<sequence length="487" mass="55111">MLSLRHLAVFAYAFPLNLRRLWNLVRWPKSAQPEQTVGSIDRRGRVSDPCLCRQLIEGKLTRGSNCNQLSLPQSMAIPNEGLRTVFGIDNAFTSHDPELVKAFVDAARGRIKMKPEEWSALTPMIVDVARRMIFDFNIDGMDGLRGPALSKEPGVPSFVKFNITSLVQVVSLRAILATVLKDEAKGSPSDLEILKLADQINKGWIQARKGTKDGTDILSFEHNEDLKTSLEAVFPHQAEYESNPLNILLPSFETMWRVVLRLLLELKFRTSRKNPEWAKVMISFCWNVNKERFQERRTPQVKLAKTKAVVVENSKSSQEKTPSAKDIVLEALRVYPPTRRIYRAYAWGDSQASCKLGSVDIDDMPSQLPFRIVAADIESCHLETDIWGTNAAVFDPTRWMNTTRAQIHAFMPFGYGVCECPAKAVFGPRMIGTLVGALLSALDDDECQWELWCTDDNMMNHLARKERLYLDRDAYDELEVIQVCSSS</sequence>
<dbReference type="AlphaFoldDB" id="A0AAD6HVI9"/>
<evidence type="ECO:0000313" key="1">
    <source>
        <dbReference type="EMBL" id="KAJ5740153.1"/>
    </source>
</evidence>
<evidence type="ECO:0008006" key="3">
    <source>
        <dbReference type="Google" id="ProtNLM"/>
    </source>
</evidence>
<comment type="caution">
    <text evidence="1">The sequence shown here is derived from an EMBL/GenBank/DDBJ whole genome shotgun (WGS) entry which is preliminary data.</text>
</comment>
<gene>
    <name evidence="1" type="ORF">N7493_000025</name>
</gene>
<reference evidence="1" key="1">
    <citation type="journal article" date="2023" name="IMA Fungus">
        <title>Comparative genomic study of the Penicillium genus elucidates a diverse pangenome and 15 lateral gene transfer events.</title>
        <authorList>
            <person name="Petersen C."/>
            <person name="Sorensen T."/>
            <person name="Nielsen M.R."/>
            <person name="Sondergaard T.E."/>
            <person name="Sorensen J.L."/>
            <person name="Fitzpatrick D.A."/>
            <person name="Frisvad J.C."/>
            <person name="Nielsen K.L."/>
        </authorList>
    </citation>
    <scope>NUCLEOTIDE SEQUENCE</scope>
    <source>
        <strain evidence="1">IBT 17514</strain>
    </source>
</reference>
<dbReference type="GO" id="GO:0004497">
    <property type="term" value="F:monooxygenase activity"/>
    <property type="evidence" value="ECO:0007669"/>
    <property type="project" value="InterPro"/>
</dbReference>
<dbReference type="GO" id="GO:0016705">
    <property type="term" value="F:oxidoreductase activity, acting on paired donors, with incorporation or reduction of molecular oxygen"/>
    <property type="evidence" value="ECO:0007669"/>
    <property type="project" value="InterPro"/>
</dbReference>
<protein>
    <recommendedName>
        <fullName evidence="3">Cytochrome P450</fullName>
    </recommendedName>
</protein>
<organism evidence="1 2">
    <name type="scientific">Penicillium malachiteum</name>
    <dbReference type="NCBI Taxonomy" id="1324776"/>
    <lineage>
        <taxon>Eukaryota</taxon>
        <taxon>Fungi</taxon>
        <taxon>Dikarya</taxon>
        <taxon>Ascomycota</taxon>
        <taxon>Pezizomycotina</taxon>
        <taxon>Eurotiomycetes</taxon>
        <taxon>Eurotiomycetidae</taxon>
        <taxon>Eurotiales</taxon>
        <taxon>Aspergillaceae</taxon>
        <taxon>Penicillium</taxon>
    </lineage>
</organism>
<dbReference type="GO" id="GO:0020037">
    <property type="term" value="F:heme binding"/>
    <property type="evidence" value="ECO:0007669"/>
    <property type="project" value="InterPro"/>
</dbReference>
<dbReference type="EMBL" id="JAQJAN010000001">
    <property type="protein sequence ID" value="KAJ5740153.1"/>
    <property type="molecule type" value="Genomic_DNA"/>
</dbReference>
<proteinExistence type="predicted"/>
<dbReference type="SUPFAM" id="SSF48264">
    <property type="entry name" value="Cytochrome P450"/>
    <property type="match status" value="1"/>
</dbReference>
<accession>A0AAD6HVI9</accession>
<dbReference type="GO" id="GO:0043386">
    <property type="term" value="P:mycotoxin biosynthetic process"/>
    <property type="evidence" value="ECO:0007669"/>
    <property type="project" value="UniProtKB-ARBA"/>
</dbReference>
<dbReference type="InterPro" id="IPR036396">
    <property type="entry name" value="Cyt_P450_sf"/>
</dbReference>
<dbReference type="Gene3D" id="1.10.630.10">
    <property type="entry name" value="Cytochrome P450"/>
    <property type="match status" value="1"/>
</dbReference>
<dbReference type="InterPro" id="IPR001128">
    <property type="entry name" value="Cyt_P450"/>
</dbReference>
<keyword evidence="2" id="KW-1185">Reference proteome</keyword>
<dbReference type="GO" id="GO:0005506">
    <property type="term" value="F:iron ion binding"/>
    <property type="evidence" value="ECO:0007669"/>
    <property type="project" value="InterPro"/>
</dbReference>